<dbReference type="Proteomes" id="UP000575397">
    <property type="component" value="Unassembled WGS sequence"/>
</dbReference>
<protein>
    <submittedName>
        <fullName evidence="2">Peptidase inhibitor family I36 protein</fullName>
    </submittedName>
</protein>
<dbReference type="AlphaFoldDB" id="A0A7Y0UTI1"/>
<dbReference type="Pfam" id="PF03995">
    <property type="entry name" value="Inhibitor_I36"/>
    <property type="match status" value="1"/>
</dbReference>
<proteinExistence type="predicted"/>
<dbReference type="EMBL" id="JABCUS010000007">
    <property type="protein sequence ID" value="NMX03158.1"/>
    <property type="molecule type" value="Genomic_DNA"/>
</dbReference>
<organism evidence="2 3">
    <name type="scientific">Mobiluncus mulieris</name>
    <dbReference type="NCBI Taxonomy" id="2052"/>
    <lineage>
        <taxon>Bacteria</taxon>
        <taxon>Bacillati</taxon>
        <taxon>Actinomycetota</taxon>
        <taxon>Actinomycetes</taxon>
        <taxon>Actinomycetales</taxon>
        <taxon>Actinomycetaceae</taxon>
        <taxon>Mobiluncus</taxon>
    </lineage>
</organism>
<dbReference type="RefSeq" id="WP_169762441.1">
    <property type="nucleotide sequence ID" value="NZ_CAMPUA010000007.1"/>
</dbReference>
<evidence type="ECO:0000313" key="3">
    <source>
        <dbReference type="Proteomes" id="UP000575397"/>
    </source>
</evidence>
<accession>A0A7Y0UTI1</accession>
<sequence>MNNKVIAFGMTTIAAISLSLLGVPAATAVDETTEDNLTVLNTVEEQPEDTTTDPSDEAISPAEDGIAVRQSSGCPVGYACIWQNEHYNGRHWFQSNHEQVTPDGMNNKASSAAANGSTCSITKFFDNTSPSGAYFYLHSAYLVGGNYQDPKLSNGAGKGPQAKQNWDKRISYIQFGEC</sequence>
<evidence type="ECO:0000256" key="1">
    <source>
        <dbReference type="SAM" id="SignalP"/>
    </source>
</evidence>
<gene>
    <name evidence="2" type="ORF">HHJ77_04230</name>
</gene>
<comment type="caution">
    <text evidence="2">The sequence shown here is derived from an EMBL/GenBank/DDBJ whole genome shotgun (WGS) entry which is preliminary data.</text>
</comment>
<name>A0A7Y0UTI1_9ACTO</name>
<keyword evidence="1" id="KW-0732">Signal</keyword>
<feature type="signal peptide" evidence="1">
    <location>
        <begin position="1"/>
        <end position="28"/>
    </location>
</feature>
<feature type="chain" id="PRO_5039028177" evidence="1">
    <location>
        <begin position="29"/>
        <end position="178"/>
    </location>
</feature>
<evidence type="ECO:0000313" key="2">
    <source>
        <dbReference type="EMBL" id="NMX03158.1"/>
    </source>
</evidence>
<reference evidence="2 3" key="1">
    <citation type="submission" date="2020-04" db="EMBL/GenBank/DDBJ databases">
        <title>Antimicrobial susceptibility and clonality of vaginal-derived multi-drug resistant Mobiluncus isolates in China.</title>
        <authorList>
            <person name="Zhang X."/>
        </authorList>
    </citation>
    <scope>NUCLEOTIDE SEQUENCE [LARGE SCALE GENOMIC DNA]</scope>
    <source>
        <strain evidence="2 3">12</strain>
    </source>
</reference>